<keyword evidence="3 5" id="KW-0378">Hydrolase</keyword>
<dbReference type="InterPro" id="IPR023827">
    <property type="entry name" value="Peptidase_S8_Asp-AS"/>
</dbReference>
<organism evidence="8 11">
    <name type="scientific">Bradyrhizobium frederickii</name>
    <dbReference type="NCBI Taxonomy" id="2560054"/>
    <lineage>
        <taxon>Bacteria</taxon>
        <taxon>Pseudomonadati</taxon>
        <taxon>Pseudomonadota</taxon>
        <taxon>Alphaproteobacteria</taxon>
        <taxon>Hyphomicrobiales</taxon>
        <taxon>Nitrobacteraceae</taxon>
        <taxon>Bradyrhizobium</taxon>
    </lineage>
</organism>
<feature type="active site" description="Charge relay system" evidence="5">
    <location>
        <position position="270"/>
    </location>
</feature>
<dbReference type="PROSITE" id="PS51892">
    <property type="entry name" value="SUBTILASE"/>
    <property type="match status" value="1"/>
</dbReference>
<feature type="region of interest" description="Disordered" evidence="6">
    <location>
        <begin position="14"/>
        <end position="57"/>
    </location>
</feature>
<dbReference type="PROSITE" id="PS00136">
    <property type="entry name" value="SUBTILASE_ASP"/>
    <property type="match status" value="1"/>
</dbReference>
<accession>A0A4Y9KZR2</accession>
<dbReference type="InterPro" id="IPR000209">
    <property type="entry name" value="Peptidase_S8/S53_dom"/>
</dbReference>
<dbReference type="Pfam" id="PF00082">
    <property type="entry name" value="Peptidase_S8"/>
    <property type="match status" value="1"/>
</dbReference>
<evidence type="ECO:0000256" key="2">
    <source>
        <dbReference type="ARBA" id="ARBA00022670"/>
    </source>
</evidence>
<feature type="active site" description="Charge relay system" evidence="5">
    <location>
        <position position="301"/>
    </location>
</feature>
<accession>A0A4Y9NRC5</accession>
<feature type="domain" description="Peptidase S8/S53" evidence="7">
    <location>
        <begin position="263"/>
        <end position="596"/>
    </location>
</feature>
<reference evidence="9 10" key="2">
    <citation type="submission" date="2019-03" db="EMBL/GenBank/DDBJ databases">
        <title>Bradyrhizobium strains diversity.</title>
        <authorList>
            <person name="Urquiaga M.C.O."/>
            <person name="Hungria M."/>
            <person name="Delamuta J.R.M."/>
            <person name="Klepa M.S."/>
        </authorList>
    </citation>
    <scope>NUCLEOTIDE SEQUENCE [LARGE SCALE GENOMIC DNA]</scope>
    <source>
        <strain evidence="9 10">CNPSo 3426</strain>
    </source>
</reference>
<evidence type="ECO:0000256" key="5">
    <source>
        <dbReference type="PROSITE-ProRule" id="PRU01240"/>
    </source>
</evidence>
<evidence type="ECO:0000313" key="10">
    <source>
        <dbReference type="Proteomes" id="UP000297700"/>
    </source>
</evidence>
<dbReference type="Proteomes" id="UP000297700">
    <property type="component" value="Unassembled WGS sequence"/>
</dbReference>
<evidence type="ECO:0000313" key="9">
    <source>
        <dbReference type="EMBL" id="TFV69526.1"/>
    </source>
</evidence>
<evidence type="ECO:0000256" key="3">
    <source>
        <dbReference type="ARBA" id="ARBA00022801"/>
    </source>
</evidence>
<evidence type="ECO:0000259" key="7">
    <source>
        <dbReference type="Pfam" id="PF00082"/>
    </source>
</evidence>
<gene>
    <name evidence="9" type="ORF">E4K64_32990</name>
    <name evidence="8" type="ORF">E4K66_27525</name>
</gene>
<dbReference type="Proteomes" id="UP000298225">
    <property type="component" value="Unassembled WGS sequence"/>
</dbReference>
<protein>
    <submittedName>
        <fullName evidence="8">S8 family peptidase</fullName>
    </submittedName>
</protein>
<keyword evidence="2 5" id="KW-0645">Protease</keyword>
<dbReference type="SUPFAM" id="SSF52743">
    <property type="entry name" value="Subtilisin-like"/>
    <property type="match status" value="1"/>
</dbReference>
<evidence type="ECO:0000313" key="8">
    <source>
        <dbReference type="EMBL" id="TFV35273.1"/>
    </source>
</evidence>
<dbReference type="EMBL" id="SPQU01000015">
    <property type="protein sequence ID" value="TFV35273.1"/>
    <property type="molecule type" value="Genomic_DNA"/>
</dbReference>
<evidence type="ECO:0000256" key="1">
    <source>
        <dbReference type="ARBA" id="ARBA00011073"/>
    </source>
</evidence>
<evidence type="ECO:0000313" key="11">
    <source>
        <dbReference type="Proteomes" id="UP000298225"/>
    </source>
</evidence>
<dbReference type="OrthoDB" id="9768989at2"/>
<evidence type="ECO:0000256" key="6">
    <source>
        <dbReference type="SAM" id="MobiDB-lite"/>
    </source>
</evidence>
<evidence type="ECO:0000256" key="4">
    <source>
        <dbReference type="ARBA" id="ARBA00022825"/>
    </source>
</evidence>
<reference evidence="8 11" key="1">
    <citation type="submission" date="2019-03" db="EMBL/GenBank/DDBJ databases">
        <title>Bradyrhizobium strains diversity isolated from Chamaecrista fasciculata.</title>
        <authorList>
            <person name="Urquiaga M.C.O."/>
            <person name="Hungria M."/>
            <person name="Delamuta J.R.M."/>
        </authorList>
    </citation>
    <scope>NUCLEOTIDE SEQUENCE [LARGE SCALE GENOMIC DNA]</scope>
    <source>
        <strain evidence="8 11">CNPSo 3424</strain>
    </source>
</reference>
<proteinExistence type="inferred from homology"/>
<dbReference type="InterPro" id="IPR050131">
    <property type="entry name" value="Peptidase_S8_subtilisin-like"/>
</dbReference>
<dbReference type="PANTHER" id="PTHR43806:SF11">
    <property type="entry name" value="CEREVISIN-RELATED"/>
    <property type="match status" value="1"/>
</dbReference>
<dbReference type="GO" id="GO:0006508">
    <property type="term" value="P:proteolysis"/>
    <property type="evidence" value="ECO:0007669"/>
    <property type="project" value="UniProtKB-KW"/>
</dbReference>
<sequence length="779" mass="86002">MARYDHLELVRLPEQFERRKHGGGGPPPARDRGQHSGRLRDELDAATQEQRSRRKPEFVDPSLILRVQMTGAPLEEEWQRLGLTVLSSDADRTLVLFASNDEMQEFRARLDAYQAGAPPGQKHAPYNNFVAGIESIGSVEPRDRIGHRLREEGFSAPNDFLPRTSYLVDLELWDLGERRLRERKLEDVISYVEARAGEVLDRYIGPSISMFRARLTGELIRTLLTIEEIAAIDLPPAPDVTTADALDLTLTDVPPMNALADDAPVIGIIDSGVNDHPFLADVFAGAIAVPDDLGTADVWGHGTRVAGVAVFGDLRAQLGRGELQRGARICAAKVVNDQGDFDDRRLVPSQMRQAVTTLKQRFGCRIFVIALADRRRVFDGGKVGTWAATLDELARELDVVIIVSAGNRSPRGGNRLEQAVTEYPRYLLEDANRFFEPAGALNVITVGALAHGEGLDPDRADDVRVRPITRELEPSPFSRVGPGPGGATKPDVVEVGGTLIFDPVVGRLRGGEELASAGVLTLYHRYLDRLFTGGSGTSYAAPRVAFSAAQILTRFPQASANLVRALLVGSADIPESSRDRLQLLGTEAIRNICGHGLVNLERAAFSDDARVTLYAEDELALDHFAVYRIPIPDAFQAGNGERVIRVTLAFDPPVRHTRNDYAGLGMSFRLVRGCEPDLIFEHYRRREQAEGPFPELAPRYNCQLIPGPQARERGTVQSAMVAFKRGVEEYGDSYYLVVRCESGWATHVERQSFAVIVQLLHKAEVQLYERVQQRIRLGA</sequence>
<dbReference type="InterPro" id="IPR036852">
    <property type="entry name" value="Peptidase_S8/S53_dom_sf"/>
</dbReference>
<dbReference type="AlphaFoldDB" id="A0A4Y9KZR2"/>
<keyword evidence="4 5" id="KW-0720">Serine protease</keyword>
<dbReference type="EMBL" id="SPQS01000026">
    <property type="protein sequence ID" value="TFV69526.1"/>
    <property type="molecule type" value="Genomic_DNA"/>
</dbReference>
<dbReference type="InterPro" id="IPR034074">
    <property type="entry name" value="Y4bN_pept_dom"/>
</dbReference>
<dbReference type="PANTHER" id="PTHR43806">
    <property type="entry name" value="PEPTIDASE S8"/>
    <property type="match status" value="1"/>
</dbReference>
<dbReference type="Gene3D" id="3.40.50.200">
    <property type="entry name" value="Peptidase S8/S53 domain"/>
    <property type="match status" value="1"/>
</dbReference>
<dbReference type="CDD" id="cd04847">
    <property type="entry name" value="Peptidases_S8_Subtilisin_like_2"/>
    <property type="match status" value="1"/>
</dbReference>
<comment type="similarity">
    <text evidence="1 5">Belongs to the peptidase S8 family.</text>
</comment>
<feature type="compositionally biased region" description="Basic and acidic residues" evidence="6">
    <location>
        <begin position="29"/>
        <end position="43"/>
    </location>
</feature>
<dbReference type="RefSeq" id="WP_126259242.1">
    <property type="nucleotide sequence ID" value="NZ_SPQS01000026.1"/>
</dbReference>
<comment type="caution">
    <text evidence="8">The sequence shown here is derived from an EMBL/GenBank/DDBJ whole genome shotgun (WGS) entry which is preliminary data.</text>
</comment>
<feature type="active site" description="Charge relay system" evidence="5">
    <location>
        <position position="538"/>
    </location>
</feature>
<keyword evidence="11" id="KW-1185">Reference proteome</keyword>
<name>A0A4Y9KZR2_9BRAD</name>
<dbReference type="GO" id="GO:0004252">
    <property type="term" value="F:serine-type endopeptidase activity"/>
    <property type="evidence" value="ECO:0007669"/>
    <property type="project" value="UniProtKB-UniRule"/>
</dbReference>